<gene>
    <name evidence="2" type="ORF">THF1A12_100141</name>
</gene>
<feature type="transmembrane region" description="Helical" evidence="1">
    <location>
        <begin position="20"/>
        <end position="38"/>
    </location>
</feature>
<dbReference type="AlphaFoldDB" id="A0AAU9QGY6"/>
<keyword evidence="1" id="KW-0472">Membrane</keyword>
<protein>
    <submittedName>
        <fullName evidence="2">Uncharacterized protein</fullName>
    </submittedName>
</protein>
<proteinExistence type="predicted"/>
<dbReference type="Proteomes" id="UP001295462">
    <property type="component" value="Unassembled WGS sequence"/>
</dbReference>
<evidence type="ECO:0000313" key="2">
    <source>
        <dbReference type="EMBL" id="CAH1569541.1"/>
    </source>
</evidence>
<evidence type="ECO:0000313" key="3">
    <source>
        <dbReference type="Proteomes" id="UP001295462"/>
    </source>
</evidence>
<name>A0AAU9QGY6_9VIBR</name>
<accession>A0AAU9QGY6</accession>
<evidence type="ECO:0000256" key="1">
    <source>
        <dbReference type="SAM" id="Phobius"/>
    </source>
</evidence>
<keyword evidence="1" id="KW-1133">Transmembrane helix</keyword>
<comment type="caution">
    <text evidence="2">The sequence shown here is derived from an EMBL/GenBank/DDBJ whole genome shotgun (WGS) entry which is preliminary data.</text>
</comment>
<sequence>MVYGGLEPNFNQPLTSRKAVTLVAAFFCTLISAWKIVFEQVLIMRRVIERSFIPHALRAITQRG</sequence>
<keyword evidence="1" id="KW-0812">Transmembrane</keyword>
<reference evidence="2" key="1">
    <citation type="submission" date="2022-01" db="EMBL/GenBank/DDBJ databases">
        <authorList>
            <person name="Lagorce A."/>
        </authorList>
    </citation>
    <scope>NUCLEOTIDE SEQUENCE</scope>
    <source>
        <strain evidence="2">Th15_F1_A12</strain>
    </source>
</reference>
<dbReference type="EMBL" id="CAKMUD010000002">
    <property type="protein sequence ID" value="CAH1569541.1"/>
    <property type="molecule type" value="Genomic_DNA"/>
</dbReference>
<organism evidence="2 3">
    <name type="scientific">Vibrio jasicida</name>
    <dbReference type="NCBI Taxonomy" id="766224"/>
    <lineage>
        <taxon>Bacteria</taxon>
        <taxon>Pseudomonadati</taxon>
        <taxon>Pseudomonadota</taxon>
        <taxon>Gammaproteobacteria</taxon>
        <taxon>Vibrionales</taxon>
        <taxon>Vibrionaceae</taxon>
        <taxon>Vibrio</taxon>
    </lineage>
</organism>